<dbReference type="Proteomes" id="UP000199532">
    <property type="component" value="Unassembled WGS sequence"/>
</dbReference>
<evidence type="ECO:0000313" key="3">
    <source>
        <dbReference type="Proteomes" id="UP000199532"/>
    </source>
</evidence>
<dbReference type="RefSeq" id="WP_090332760.1">
    <property type="nucleotide sequence ID" value="NZ_FNXY01000002.1"/>
</dbReference>
<dbReference type="STRING" id="408657.SAMN04487995_0958"/>
<organism evidence="2 3">
    <name type="scientific">Dyadobacter koreensis</name>
    <dbReference type="NCBI Taxonomy" id="408657"/>
    <lineage>
        <taxon>Bacteria</taxon>
        <taxon>Pseudomonadati</taxon>
        <taxon>Bacteroidota</taxon>
        <taxon>Cytophagia</taxon>
        <taxon>Cytophagales</taxon>
        <taxon>Spirosomataceae</taxon>
        <taxon>Dyadobacter</taxon>
    </lineage>
</organism>
<dbReference type="Gene3D" id="1.10.260.160">
    <property type="match status" value="1"/>
</dbReference>
<dbReference type="PIRSF" id="PIRSF029171">
    <property type="entry name" value="Esterase_LipA"/>
    <property type="match status" value="1"/>
</dbReference>
<dbReference type="Pfam" id="PF03583">
    <property type="entry name" value="LIP"/>
    <property type="match status" value="1"/>
</dbReference>
<dbReference type="OrthoDB" id="9798122at2"/>
<feature type="chain" id="PRO_5011777245" evidence="1">
    <location>
        <begin position="29"/>
        <end position="406"/>
    </location>
</feature>
<evidence type="ECO:0000256" key="1">
    <source>
        <dbReference type="SAM" id="SignalP"/>
    </source>
</evidence>
<feature type="signal peptide" evidence="1">
    <location>
        <begin position="1"/>
        <end position="28"/>
    </location>
</feature>
<proteinExistence type="predicted"/>
<dbReference type="InterPro" id="IPR029058">
    <property type="entry name" value="AB_hydrolase_fold"/>
</dbReference>
<evidence type="ECO:0000313" key="2">
    <source>
        <dbReference type="EMBL" id="SEI49581.1"/>
    </source>
</evidence>
<name>A0A1H6R175_9BACT</name>
<accession>A0A1H6R175</accession>
<dbReference type="InterPro" id="IPR005152">
    <property type="entry name" value="Lipase_secreted"/>
</dbReference>
<gene>
    <name evidence="2" type="ORF">SAMN04487995_0958</name>
</gene>
<keyword evidence="1" id="KW-0732">Signal</keyword>
<dbReference type="PANTHER" id="PTHR34853:SF1">
    <property type="entry name" value="LIPASE 5"/>
    <property type="match status" value="1"/>
</dbReference>
<protein>
    <submittedName>
        <fullName evidence="2">Alpha/beta hydrolase family protein</fullName>
    </submittedName>
</protein>
<keyword evidence="3" id="KW-1185">Reference proteome</keyword>
<dbReference type="PANTHER" id="PTHR34853">
    <property type="match status" value="1"/>
</dbReference>
<dbReference type="SUPFAM" id="SSF53474">
    <property type="entry name" value="alpha/beta-Hydrolases"/>
    <property type="match status" value="1"/>
</dbReference>
<dbReference type="PROSITE" id="PS51257">
    <property type="entry name" value="PROKAR_LIPOPROTEIN"/>
    <property type="match status" value="1"/>
</dbReference>
<keyword evidence="2" id="KW-0378">Hydrolase</keyword>
<dbReference type="AlphaFoldDB" id="A0A1H6R175"/>
<dbReference type="EMBL" id="FNXY01000002">
    <property type="protein sequence ID" value="SEI49581.1"/>
    <property type="molecule type" value="Genomic_DNA"/>
</dbReference>
<dbReference type="Gene3D" id="3.40.50.1820">
    <property type="entry name" value="alpha/beta hydrolase"/>
    <property type="match status" value="1"/>
</dbReference>
<dbReference type="GO" id="GO:0016042">
    <property type="term" value="P:lipid catabolic process"/>
    <property type="evidence" value="ECO:0007669"/>
    <property type="project" value="InterPro"/>
</dbReference>
<sequence>MQKNITTFLFRKTWALLIWSLLLFTACSDNDNPVEPTPSEENKYLKESTFLKDLSKEEITKEVAATSPLLTSYVRNPVKVYKITYKTTNTDGAEITASGAVIMPVSDQPLSMISVQHGTITADASAPSNFQPGSEAASFGTLFASLGYIIVYPDYIGYGASKDFPHPYEHRASLASSTLDMLRAAKELIKGQTAVKWNEKLYLAGYSEGGYATMSLQKKIEEEASSEFNLKASSCGAGAYDKTAFMKYVINSSTNSVASYNSLYLWVLLTYDRIYKLNKPTTYYFKEPFAAQIAQLGISNPINVSFSTILNDSFKKALNDGTDTGFVNAIGDNDVYNWKPKTPTRLYHGDADPLVFYFNSVNAVNAMKKLGAADVELITVPGGTHSSSITTFLAGTLLFFQDSKYQ</sequence>
<dbReference type="GO" id="GO:0004806">
    <property type="term" value="F:triacylglycerol lipase activity"/>
    <property type="evidence" value="ECO:0007669"/>
    <property type="project" value="InterPro"/>
</dbReference>
<reference evidence="2 3" key="1">
    <citation type="submission" date="2016-10" db="EMBL/GenBank/DDBJ databases">
        <authorList>
            <person name="de Groot N.N."/>
        </authorList>
    </citation>
    <scope>NUCLEOTIDE SEQUENCE [LARGE SCALE GENOMIC DNA]</scope>
    <source>
        <strain evidence="2 3">DSM 19938</strain>
    </source>
</reference>